<evidence type="ECO:0000313" key="6">
    <source>
        <dbReference type="Proteomes" id="UP001642720"/>
    </source>
</evidence>
<evidence type="ECO:0000256" key="4">
    <source>
        <dbReference type="SAM" id="SignalP"/>
    </source>
</evidence>
<sequence length="367" mass="41616">MAKKRSATVSPPGWTLPFAMAWIFMLIQLSSFVHGLAISSATNQQPRAAFVSLAHEHDLPAVLSSISQLEETFNHRYRYHWVFFSTQPLSEEFRQQTSNATGAVCLYEVISRDNLVSPKQPFAFNALSLDYQTGGGVVSEHDQPFLGQISRWNSGSFAREERLKDYDWIWRIEPGAQFADDITFDVFRFMRDHENTDGQQGLSDGGYGDDDDMPPTFDIGALSFFRSQGHQDLVNHLDAAGNFYSQPLRDMAVPTISASMFLPQKSVWSHRKREVRHSYRPSPPANTQKPKLKTFDTKVGFNLQAKNRVVGPQRRGSIREQERNPGESMAERFALWNLMAQDLSRQDAIPGLRSGNTVIDERNFSMS</sequence>
<gene>
    <name evidence="5" type="ORF">CCMA1212_005550</name>
</gene>
<protein>
    <submittedName>
        <fullName evidence="5">Glycolipid 2-alpha-mannosyltransferase 1</fullName>
    </submittedName>
</protein>
<organism evidence="5 6">
    <name type="scientific">Trichoderma ghanense</name>
    <dbReference type="NCBI Taxonomy" id="65468"/>
    <lineage>
        <taxon>Eukaryota</taxon>
        <taxon>Fungi</taxon>
        <taxon>Dikarya</taxon>
        <taxon>Ascomycota</taxon>
        <taxon>Pezizomycotina</taxon>
        <taxon>Sordariomycetes</taxon>
        <taxon>Hypocreomycetidae</taxon>
        <taxon>Hypocreales</taxon>
        <taxon>Hypocreaceae</taxon>
        <taxon>Trichoderma</taxon>
    </lineage>
</organism>
<dbReference type="EMBL" id="PPTA01000006">
    <property type="protein sequence ID" value="TFB02731.1"/>
    <property type="molecule type" value="Genomic_DNA"/>
</dbReference>
<dbReference type="RefSeq" id="XP_073558932.1">
    <property type="nucleotide sequence ID" value="XM_073702807.1"/>
</dbReference>
<keyword evidence="3" id="KW-0808">Transferase</keyword>
<dbReference type="PANTHER" id="PTHR31121:SF7">
    <property type="entry name" value="MANNOSYLTRANSFERASE KTR4-RELATED"/>
    <property type="match status" value="1"/>
</dbReference>
<dbReference type="Gene3D" id="3.90.550.10">
    <property type="entry name" value="Spore Coat Polysaccharide Biosynthesis Protein SpsA, Chain A"/>
    <property type="match status" value="2"/>
</dbReference>
<keyword evidence="4" id="KW-0732">Signal</keyword>
<evidence type="ECO:0000256" key="1">
    <source>
        <dbReference type="ARBA" id="ARBA00007677"/>
    </source>
</evidence>
<dbReference type="GeneID" id="300577257"/>
<dbReference type="PANTHER" id="PTHR31121">
    <property type="entry name" value="ALPHA-1,2 MANNOSYLTRANSFERASE KTR1"/>
    <property type="match status" value="1"/>
</dbReference>
<dbReference type="Pfam" id="PF01793">
    <property type="entry name" value="Glyco_transf_15"/>
    <property type="match status" value="2"/>
</dbReference>
<accession>A0ABY2H3L4</accession>
<proteinExistence type="inferred from homology"/>
<keyword evidence="6" id="KW-1185">Reference proteome</keyword>
<dbReference type="InterPro" id="IPR029044">
    <property type="entry name" value="Nucleotide-diphossugar_trans"/>
</dbReference>
<reference evidence="5 6" key="1">
    <citation type="submission" date="2018-01" db="EMBL/GenBank/DDBJ databases">
        <title>Genome characterization of the sugarcane-associated fungus Trichoderma ghanense CCMA-1212 and their application in lignocelulose bioconversion.</title>
        <authorList>
            <person name="Steindorff A.S."/>
            <person name="Mendes T.D."/>
            <person name="Vilela E.S.D."/>
            <person name="Rodrigues D.S."/>
            <person name="Formighieri E.F."/>
            <person name="Melo I.S."/>
            <person name="Favaro L.C.L."/>
        </authorList>
    </citation>
    <scope>NUCLEOTIDE SEQUENCE [LARGE SCALE GENOMIC DNA]</scope>
    <source>
        <strain evidence="5 6">CCMA-1212</strain>
    </source>
</reference>
<feature type="signal peptide" evidence="4">
    <location>
        <begin position="1"/>
        <end position="35"/>
    </location>
</feature>
<dbReference type="Proteomes" id="UP001642720">
    <property type="component" value="Unassembled WGS sequence"/>
</dbReference>
<keyword evidence="2" id="KW-0328">Glycosyltransferase</keyword>
<evidence type="ECO:0000256" key="2">
    <source>
        <dbReference type="ARBA" id="ARBA00022676"/>
    </source>
</evidence>
<evidence type="ECO:0000256" key="3">
    <source>
        <dbReference type="ARBA" id="ARBA00022679"/>
    </source>
</evidence>
<comment type="caution">
    <text evidence="5">The sequence shown here is derived from an EMBL/GenBank/DDBJ whole genome shotgun (WGS) entry which is preliminary data.</text>
</comment>
<dbReference type="InterPro" id="IPR002685">
    <property type="entry name" value="Glyco_trans_15"/>
</dbReference>
<name>A0ABY2H3L4_9HYPO</name>
<dbReference type="SUPFAM" id="SSF53448">
    <property type="entry name" value="Nucleotide-diphospho-sugar transferases"/>
    <property type="match status" value="1"/>
</dbReference>
<feature type="chain" id="PRO_5045621054" evidence="4">
    <location>
        <begin position="36"/>
        <end position="367"/>
    </location>
</feature>
<comment type="similarity">
    <text evidence="1">Belongs to the glycosyltransferase 15 family.</text>
</comment>
<evidence type="ECO:0000313" key="5">
    <source>
        <dbReference type="EMBL" id="TFB02731.1"/>
    </source>
</evidence>